<evidence type="ECO:0000256" key="7">
    <source>
        <dbReference type="ARBA" id="ARBA00023316"/>
    </source>
</evidence>
<reference evidence="11 12" key="1">
    <citation type="submission" date="2020-05" db="EMBL/GenBank/DDBJ databases">
        <authorList>
            <person name="Casaregola S."/>
            <person name="Devillers H."/>
            <person name="Grondin C."/>
        </authorList>
    </citation>
    <scope>NUCLEOTIDE SEQUENCE [LARGE SCALE GENOMIC DNA]</scope>
    <source>
        <strain evidence="11 12">CLIB 1767</strain>
    </source>
</reference>
<protein>
    <recommendedName>
        <fullName evidence="3">glucan endo-1,3-beta-D-glucosidase</fullName>
        <ecNumber evidence="3">3.2.1.39</ecNumber>
    </recommendedName>
</protein>
<comment type="caution">
    <text evidence="11">The sequence shown here is derived from an EMBL/GenBank/DDBJ whole genome shotgun (WGS) entry which is preliminary data.</text>
</comment>
<evidence type="ECO:0000259" key="10">
    <source>
        <dbReference type="Pfam" id="PF10290"/>
    </source>
</evidence>
<evidence type="ECO:0000256" key="1">
    <source>
        <dbReference type="ARBA" id="ARBA00000382"/>
    </source>
</evidence>
<keyword evidence="12" id="KW-1185">Reference proteome</keyword>
<keyword evidence="4 8" id="KW-0732">Signal</keyword>
<dbReference type="OrthoDB" id="118256at2759"/>
<name>A0A8H2VKM5_9SACH</name>
<evidence type="ECO:0000256" key="3">
    <source>
        <dbReference type="ARBA" id="ARBA00012780"/>
    </source>
</evidence>
<feature type="signal peptide" evidence="8">
    <location>
        <begin position="1"/>
        <end position="19"/>
    </location>
</feature>
<evidence type="ECO:0000313" key="11">
    <source>
        <dbReference type="EMBL" id="CAB4257196.1"/>
    </source>
</evidence>
<evidence type="ECO:0000256" key="4">
    <source>
        <dbReference type="ARBA" id="ARBA00022729"/>
    </source>
</evidence>
<dbReference type="Pfam" id="PF10287">
    <property type="entry name" value="YJL171C_Tos1_C"/>
    <property type="match status" value="1"/>
</dbReference>
<proteinExistence type="inferred from homology"/>
<dbReference type="GeneID" id="64860309"/>
<evidence type="ECO:0000256" key="5">
    <source>
        <dbReference type="ARBA" id="ARBA00022801"/>
    </source>
</evidence>
<keyword evidence="5" id="KW-0378">Hydrolase</keyword>
<dbReference type="PANTHER" id="PTHR31737:SF3">
    <property type="entry name" value="CELL WALL PROTEIN YJL171C"/>
    <property type="match status" value="1"/>
</dbReference>
<keyword evidence="7" id="KW-0961">Cell wall biogenesis/degradation</keyword>
<sequence>MKNSILFLLVSILSTIVTAADTSGTSGKIQFSGVGYDFTYKPISKINNNDKNCSCEISDKEEWFTGTNAPFSEYLAVHIRGPIKLSKFAYYTSHHFSIDDNSSTNWNRSALFDNTKDFVVMDNITFLGHQGKDSNCLGKALTYVGEDAITPQKTNTAPSKYMQDLSNVEYIMYSNISCPKSSVNGGCGVYRSGIPAFYGFGGVTKMFLFEFSMPNDLEGSNHTSYYNAPNIWLSSDSQPRVTSESDYQGYCSCVFQGCGEIQVFSANATKMNSSIATLQGLNGTSSDNFYSMFSNMYGHGSFDRPINTTATGGILFDSEGNIVTFISSDITFDEELTASSINAILANIPELGATKQLKAGVKSAPTSTASRNSANLTPSKVNDWMYIFTIATTLLHYIMW</sequence>
<evidence type="ECO:0000259" key="9">
    <source>
        <dbReference type="Pfam" id="PF10287"/>
    </source>
</evidence>
<dbReference type="InterPro" id="IPR018807">
    <property type="entry name" value="YJL171C/Tos1_N"/>
</dbReference>
<dbReference type="InterPro" id="IPR018805">
    <property type="entry name" value="YJL171C/Tos1_C"/>
</dbReference>
<dbReference type="Proteomes" id="UP000644660">
    <property type="component" value="Unassembled WGS sequence"/>
</dbReference>
<evidence type="ECO:0000256" key="2">
    <source>
        <dbReference type="ARBA" id="ARBA00006055"/>
    </source>
</evidence>
<dbReference type="GO" id="GO:0071555">
    <property type="term" value="P:cell wall organization"/>
    <property type="evidence" value="ECO:0007669"/>
    <property type="project" value="UniProtKB-KW"/>
</dbReference>
<comment type="catalytic activity">
    <reaction evidence="1">
        <text>Hydrolysis of (1-&gt;3)-beta-D-glucosidic linkages in (1-&gt;3)-beta-D-glucans.</text>
        <dbReference type="EC" id="3.2.1.39"/>
    </reaction>
</comment>
<organism evidence="11 12">
    <name type="scientific">Maudiozyma barnettii</name>
    <dbReference type="NCBI Taxonomy" id="61262"/>
    <lineage>
        <taxon>Eukaryota</taxon>
        <taxon>Fungi</taxon>
        <taxon>Dikarya</taxon>
        <taxon>Ascomycota</taxon>
        <taxon>Saccharomycotina</taxon>
        <taxon>Saccharomycetes</taxon>
        <taxon>Saccharomycetales</taxon>
        <taxon>Saccharomycetaceae</taxon>
        <taxon>Maudiozyma</taxon>
    </lineage>
</organism>
<feature type="chain" id="PRO_5034048523" description="glucan endo-1,3-beta-D-glucosidase" evidence="8">
    <location>
        <begin position="20"/>
        <end position="400"/>
    </location>
</feature>
<evidence type="ECO:0000256" key="6">
    <source>
        <dbReference type="ARBA" id="ARBA00023295"/>
    </source>
</evidence>
<keyword evidence="6" id="KW-0326">Glycosidase</keyword>
<dbReference type="Pfam" id="PF10290">
    <property type="entry name" value="YJL171C_Tos1_N"/>
    <property type="match status" value="1"/>
</dbReference>
<dbReference type="EMBL" id="CAEFZW010000013">
    <property type="protein sequence ID" value="CAB4257196.1"/>
    <property type="molecule type" value="Genomic_DNA"/>
</dbReference>
<dbReference type="RefSeq" id="XP_041409040.1">
    <property type="nucleotide sequence ID" value="XM_041553106.1"/>
</dbReference>
<evidence type="ECO:0000313" key="12">
    <source>
        <dbReference type="Proteomes" id="UP000644660"/>
    </source>
</evidence>
<evidence type="ECO:0000256" key="8">
    <source>
        <dbReference type="SAM" id="SignalP"/>
    </source>
</evidence>
<feature type="domain" description="Cell wall protein YJL171C/Tos1 C-terminal" evidence="9">
    <location>
        <begin position="105"/>
        <end position="343"/>
    </location>
</feature>
<gene>
    <name evidence="11" type="ORF">KABA2_13S05236</name>
</gene>
<dbReference type="EC" id="3.2.1.39" evidence="3"/>
<feature type="domain" description="Cell wall protein YJL171C/Tos1 N-terminal" evidence="10">
    <location>
        <begin position="28"/>
        <end position="93"/>
    </location>
</feature>
<comment type="similarity">
    <text evidence="2">Belongs to the PGA52 family.</text>
</comment>
<dbReference type="GO" id="GO:0042973">
    <property type="term" value="F:glucan endo-1,3-beta-D-glucosidase activity"/>
    <property type="evidence" value="ECO:0007669"/>
    <property type="project" value="UniProtKB-EC"/>
</dbReference>
<dbReference type="AlphaFoldDB" id="A0A8H2VKM5"/>
<accession>A0A8H2VKM5</accession>
<dbReference type="PANTHER" id="PTHR31737">
    <property type="entry name" value="PROTEIN TOS1"/>
    <property type="match status" value="1"/>
</dbReference>
<dbReference type="GO" id="GO:0009277">
    <property type="term" value="C:fungal-type cell wall"/>
    <property type="evidence" value="ECO:0007669"/>
    <property type="project" value="TreeGrafter"/>
</dbReference>